<dbReference type="AlphaFoldDB" id="A0A3Q3MSB1"/>
<feature type="domain" description="RRM" evidence="4">
    <location>
        <begin position="11"/>
        <end position="95"/>
    </location>
</feature>
<dbReference type="InterPro" id="IPR050666">
    <property type="entry name" value="ESRP"/>
</dbReference>
<dbReference type="SUPFAM" id="SSF54928">
    <property type="entry name" value="RNA-binding domain, RBD"/>
    <property type="match status" value="3"/>
</dbReference>
<dbReference type="CDD" id="cd12504">
    <property type="entry name" value="RRM2_hnRNPH_CRSF1_like"/>
    <property type="match status" value="1"/>
</dbReference>
<organism evidence="5 6">
    <name type="scientific">Labrus bergylta</name>
    <name type="common">ballan wrasse</name>
    <dbReference type="NCBI Taxonomy" id="56723"/>
    <lineage>
        <taxon>Eukaryota</taxon>
        <taxon>Metazoa</taxon>
        <taxon>Chordata</taxon>
        <taxon>Craniata</taxon>
        <taxon>Vertebrata</taxon>
        <taxon>Euteleostomi</taxon>
        <taxon>Actinopterygii</taxon>
        <taxon>Neopterygii</taxon>
        <taxon>Teleostei</taxon>
        <taxon>Neoteleostei</taxon>
        <taxon>Acanthomorphata</taxon>
        <taxon>Eupercaria</taxon>
        <taxon>Labriformes</taxon>
        <taxon>Labridae</taxon>
        <taxon>Labrus</taxon>
    </lineage>
</organism>
<name>A0A3Q3MSB1_9LABR</name>
<evidence type="ECO:0000256" key="2">
    <source>
        <dbReference type="ARBA" id="ARBA00022884"/>
    </source>
</evidence>
<dbReference type="FunCoup" id="A0A3Q3MSB1">
    <property type="interactions" value="793"/>
</dbReference>
<proteinExistence type="predicted"/>
<evidence type="ECO:0000256" key="1">
    <source>
        <dbReference type="ARBA" id="ARBA00022737"/>
    </source>
</evidence>
<dbReference type="GO" id="GO:0003723">
    <property type="term" value="F:RNA binding"/>
    <property type="evidence" value="ECO:0007669"/>
    <property type="project" value="UniProtKB-UniRule"/>
</dbReference>
<sequence>TDPEPEKKDVFIVQVKGLPWSCSVQDLLQFFSECRIRDGEKGIHLPLDRMGRPSGRAFLELEHEEDVSKALEKHRQYLGPRYVEGLSLWSPTSEDGVVRLRGLPFSCNEADVVQFFSGLDIVQNGITLVKNTKGKNSGEAYVQFSSQEAANKALQRDREVIGNRYIEVFPSKRAEIRTEWQRRSSSSSPQTSYQMPLNQAYPRTGEGISDLLFSSAPPVHFIHMRGLPFQVSGEDISWMSCFCKDLMYFIMFLPSGEADIFFSCHQDATTAMTKDRQHMGETVRNLQVQGSPKLRSVN</sequence>
<dbReference type="CDD" id="cd12503">
    <property type="entry name" value="RRM1_hnRNPH_GRSF1_like"/>
    <property type="match status" value="1"/>
</dbReference>
<keyword evidence="1" id="KW-0677">Repeat</keyword>
<dbReference type="PANTHER" id="PTHR13976">
    <property type="entry name" value="HETEROGENEOUS NUCLEAR RIBONUCLEOPROTEIN-RELATED"/>
    <property type="match status" value="1"/>
</dbReference>
<dbReference type="PROSITE" id="PS50102">
    <property type="entry name" value="RRM"/>
    <property type="match status" value="2"/>
</dbReference>
<dbReference type="Proteomes" id="UP000261660">
    <property type="component" value="Unplaced"/>
</dbReference>
<evidence type="ECO:0000256" key="3">
    <source>
        <dbReference type="PROSITE-ProRule" id="PRU00176"/>
    </source>
</evidence>
<evidence type="ECO:0000313" key="5">
    <source>
        <dbReference type="Ensembl" id="ENSLBEP00000023590.1"/>
    </source>
</evidence>
<dbReference type="GeneTree" id="ENSGT00940000165677"/>
<dbReference type="InParanoid" id="A0A3Q3MSB1"/>
<dbReference type="InterPro" id="IPR035979">
    <property type="entry name" value="RBD_domain_sf"/>
</dbReference>
<dbReference type="STRING" id="56723.ENSLBEP00000023590"/>
<dbReference type="InterPro" id="IPR012677">
    <property type="entry name" value="Nucleotide-bd_a/b_plait_sf"/>
</dbReference>
<dbReference type="SMART" id="SM00360">
    <property type="entry name" value="RRM"/>
    <property type="match status" value="2"/>
</dbReference>
<feature type="domain" description="RRM" evidence="4">
    <location>
        <begin position="96"/>
        <end position="173"/>
    </location>
</feature>
<dbReference type="Gene3D" id="3.30.70.330">
    <property type="match status" value="3"/>
</dbReference>
<reference evidence="5" key="1">
    <citation type="submission" date="2025-08" db="UniProtKB">
        <authorList>
            <consortium name="Ensembl"/>
        </authorList>
    </citation>
    <scope>IDENTIFICATION</scope>
</reference>
<evidence type="ECO:0000259" key="4">
    <source>
        <dbReference type="PROSITE" id="PS50102"/>
    </source>
</evidence>
<keyword evidence="6" id="KW-1185">Reference proteome</keyword>
<evidence type="ECO:0000313" key="6">
    <source>
        <dbReference type="Proteomes" id="UP000261660"/>
    </source>
</evidence>
<reference evidence="5" key="2">
    <citation type="submission" date="2025-09" db="UniProtKB">
        <authorList>
            <consortium name="Ensembl"/>
        </authorList>
    </citation>
    <scope>IDENTIFICATION</scope>
</reference>
<dbReference type="Ensembl" id="ENSLBET00000024825.1">
    <property type="protein sequence ID" value="ENSLBEP00000023590.1"/>
    <property type="gene ID" value="ENSLBEG00000018100.1"/>
</dbReference>
<keyword evidence="2 3" id="KW-0694">RNA-binding</keyword>
<accession>A0A3Q3MSB1</accession>
<dbReference type="InterPro" id="IPR000504">
    <property type="entry name" value="RRM_dom"/>
</dbReference>
<protein>
    <submittedName>
        <fullName evidence="5">G-rich RNA sequence binding factor 1</fullName>
    </submittedName>
</protein>
<dbReference type="Pfam" id="PF00076">
    <property type="entry name" value="RRM_1"/>
    <property type="match status" value="2"/>
</dbReference>